<reference evidence="1 2" key="1">
    <citation type="submission" date="2018-08" db="EMBL/GenBank/DDBJ databases">
        <title>Draft genome sequence of Rhodobacter sphaeroides FY.</title>
        <authorList>
            <person name="Rayyan A."/>
            <person name="Meyer T.E."/>
            <person name="Kyndt J.A."/>
        </authorList>
    </citation>
    <scope>NUCLEOTIDE SEQUENCE [LARGE SCALE GENOMIC DNA]</scope>
    <source>
        <strain evidence="1 2">FY</strain>
    </source>
</reference>
<dbReference type="Proteomes" id="UP000266305">
    <property type="component" value="Unassembled WGS sequence"/>
</dbReference>
<accession>A0AAX1UFU7</accession>
<protein>
    <submittedName>
        <fullName evidence="1">Uncharacterized protein</fullName>
    </submittedName>
</protein>
<evidence type="ECO:0000313" key="1">
    <source>
        <dbReference type="EMBL" id="RHZ91273.1"/>
    </source>
</evidence>
<evidence type="ECO:0000313" key="2">
    <source>
        <dbReference type="Proteomes" id="UP000266305"/>
    </source>
</evidence>
<sequence>MCCHSASVTRSHHGKSLPNTCCPPMFLPPRTRACLMRPIDLKGAASKGRLRALGGRGWLSVSQASTACSSATCRRPSDPAEAADGPCGT</sequence>
<organism evidence="1 2">
    <name type="scientific">Cereibacter sphaeroides</name>
    <name type="common">Rhodobacter sphaeroides</name>
    <dbReference type="NCBI Taxonomy" id="1063"/>
    <lineage>
        <taxon>Bacteria</taxon>
        <taxon>Pseudomonadati</taxon>
        <taxon>Pseudomonadota</taxon>
        <taxon>Alphaproteobacteria</taxon>
        <taxon>Rhodobacterales</taxon>
        <taxon>Paracoccaceae</taxon>
        <taxon>Cereibacter</taxon>
    </lineage>
</organism>
<dbReference type="EMBL" id="QWGP01000036">
    <property type="protein sequence ID" value="RHZ91273.1"/>
    <property type="molecule type" value="Genomic_DNA"/>
</dbReference>
<gene>
    <name evidence="1" type="ORF">D1114_20655</name>
</gene>
<name>A0AAX1UFU7_CERSP</name>
<comment type="caution">
    <text evidence="1">The sequence shown here is derived from an EMBL/GenBank/DDBJ whole genome shotgun (WGS) entry which is preliminary data.</text>
</comment>
<proteinExistence type="predicted"/>
<dbReference type="AlphaFoldDB" id="A0AAX1UFU7"/>